<feature type="non-terminal residue" evidence="2">
    <location>
        <position position="281"/>
    </location>
</feature>
<feature type="chain" id="PRO_5039241958" description="Lipoprotein" evidence="1">
    <location>
        <begin position="21"/>
        <end position="281"/>
    </location>
</feature>
<organism evidence="2 3">
    <name type="scientific">Propionibacterium acidifaciens F0233</name>
    <dbReference type="NCBI Taxonomy" id="553198"/>
    <lineage>
        <taxon>Bacteria</taxon>
        <taxon>Bacillati</taxon>
        <taxon>Actinomycetota</taxon>
        <taxon>Actinomycetes</taxon>
        <taxon>Propionibacteriales</taxon>
        <taxon>Propionibacteriaceae</taxon>
        <taxon>Propionibacterium</taxon>
    </lineage>
</organism>
<evidence type="ECO:0000313" key="2">
    <source>
        <dbReference type="EMBL" id="ERK52581.1"/>
    </source>
</evidence>
<feature type="signal peptide" evidence="1">
    <location>
        <begin position="1"/>
        <end position="20"/>
    </location>
</feature>
<evidence type="ECO:0008006" key="4">
    <source>
        <dbReference type="Google" id="ProtNLM"/>
    </source>
</evidence>
<comment type="caution">
    <text evidence="2">The sequence shown here is derived from an EMBL/GenBank/DDBJ whole genome shotgun (WGS) entry which is preliminary data.</text>
</comment>
<accession>U2Q879</accession>
<dbReference type="EMBL" id="ACVN02000252">
    <property type="protein sequence ID" value="ERK52581.1"/>
    <property type="molecule type" value="Genomic_DNA"/>
</dbReference>
<keyword evidence="1" id="KW-0732">Signal</keyword>
<sequence>MSGRSALGRALLGALAVALAAPLAACSPSGPSSADDALAVLDSSIAAGDRERFDTALDRTVPQSTRDMWWSNLGRLSDVDFERTGDGWRVRWSVPGERAVATEAVSIATACAGSVCRITGIGAASGPAPAWLVEPTDVVSVDGAVLIVGRGAPDLSAAASVASSAARDAGMSLLTVDPDAPLVLEVPAADSTYALVTGMSAARTQGLGALTQREGGAPRIVVNPARAGQWSPSQANMLLTHESVHWRLSDLGAPVGGNEWVSEGLAEWLGLPRDADEAAAS</sequence>
<protein>
    <recommendedName>
        <fullName evidence="4">Lipoprotein</fullName>
    </recommendedName>
</protein>
<proteinExistence type="predicted"/>
<keyword evidence="3" id="KW-1185">Reference proteome</keyword>
<dbReference type="RefSeq" id="WP_021798304.1">
    <property type="nucleotide sequence ID" value="NZ_ACVN02000252.1"/>
</dbReference>
<evidence type="ECO:0000256" key="1">
    <source>
        <dbReference type="SAM" id="SignalP"/>
    </source>
</evidence>
<dbReference type="Proteomes" id="UP000017052">
    <property type="component" value="Unassembled WGS sequence"/>
</dbReference>
<gene>
    <name evidence="2" type="ORF">HMPREF0682_0852</name>
</gene>
<dbReference type="AlphaFoldDB" id="U2Q879"/>
<reference evidence="2" key="1">
    <citation type="submission" date="2013-08" db="EMBL/GenBank/DDBJ databases">
        <authorList>
            <person name="Durkin A.S."/>
            <person name="Haft D.R."/>
            <person name="McCorrison J."/>
            <person name="Torralba M."/>
            <person name="Gillis M."/>
            <person name="Haft D.H."/>
            <person name="Methe B."/>
            <person name="Sutton G."/>
            <person name="Nelson K.E."/>
        </authorList>
    </citation>
    <scope>NUCLEOTIDE SEQUENCE [LARGE SCALE GENOMIC DNA]</scope>
    <source>
        <strain evidence="2">F0233</strain>
    </source>
</reference>
<name>U2Q879_9ACTN</name>
<evidence type="ECO:0000313" key="3">
    <source>
        <dbReference type="Proteomes" id="UP000017052"/>
    </source>
</evidence>